<comment type="caution">
    <text evidence="4">The sequence shown here is derived from an EMBL/GenBank/DDBJ whole genome shotgun (WGS) entry which is preliminary data.</text>
</comment>
<dbReference type="InterPro" id="IPR011234">
    <property type="entry name" value="Fumarylacetoacetase-like_C"/>
</dbReference>
<feature type="domain" description="Fumarylacetoacetase-like C-terminal" evidence="3">
    <location>
        <begin position="91"/>
        <end position="150"/>
    </location>
</feature>
<protein>
    <recommendedName>
        <fullName evidence="3">Fumarylacetoacetase-like C-terminal domain-containing protein</fullName>
    </recommendedName>
</protein>
<evidence type="ECO:0000256" key="1">
    <source>
        <dbReference type="ARBA" id="ARBA00010211"/>
    </source>
</evidence>
<evidence type="ECO:0000313" key="4">
    <source>
        <dbReference type="EMBL" id="KAL0632950.1"/>
    </source>
</evidence>
<keyword evidence="5" id="KW-1185">Reference proteome</keyword>
<keyword evidence="2" id="KW-0479">Metal-binding</keyword>
<proteinExistence type="inferred from homology"/>
<dbReference type="PANTHER" id="PTHR11820:SF112">
    <property type="entry name" value="FUMARYLACETOACETATE HYDROLASE FAMILY PROTEIN (AFU_ORTHOLOGUE AFUA_1G02370)-RELATED"/>
    <property type="match status" value="1"/>
</dbReference>
<dbReference type="EMBL" id="JBBBZM010000143">
    <property type="protein sequence ID" value="KAL0632950.1"/>
    <property type="molecule type" value="Genomic_DNA"/>
</dbReference>
<reference evidence="4 5" key="1">
    <citation type="submission" date="2024-02" db="EMBL/GenBank/DDBJ databases">
        <title>Discinaceae phylogenomics.</title>
        <authorList>
            <person name="Dirks A.C."/>
            <person name="James T.Y."/>
        </authorList>
    </citation>
    <scope>NUCLEOTIDE SEQUENCE [LARGE SCALE GENOMIC DNA]</scope>
    <source>
        <strain evidence="4 5">ACD0624</strain>
    </source>
</reference>
<evidence type="ECO:0000313" key="5">
    <source>
        <dbReference type="Proteomes" id="UP001447188"/>
    </source>
</evidence>
<dbReference type="InterPro" id="IPR036663">
    <property type="entry name" value="Fumarylacetoacetase_C_sf"/>
</dbReference>
<gene>
    <name evidence="4" type="ORF">Q9L58_008179</name>
</gene>
<comment type="similarity">
    <text evidence="1">Belongs to the FAH family.</text>
</comment>
<dbReference type="Gene3D" id="3.90.850.10">
    <property type="entry name" value="Fumarylacetoacetase-like, C-terminal domain"/>
    <property type="match status" value="1"/>
</dbReference>
<dbReference type="PANTHER" id="PTHR11820">
    <property type="entry name" value="ACYLPYRUVASE"/>
    <property type="match status" value="1"/>
</dbReference>
<dbReference type="Proteomes" id="UP001447188">
    <property type="component" value="Unassembled WGS sequence"/>
</dbReference>
<evidence type="ECO:0000256" key="2">
    <source>
        <dbReference type="ARBA" id="ARBA00022723"/>
    </source>
</evidence>
<name>A0ABR3GAZ3_9PEZI</name>
<evidence type="ECO:0000259" key="3">
    <source>
        <dbReference type="Pfam" id="PF01557"/>
    </source>
</evidence>
<dbReference type="SUPFAM" id="SSF56529">
    <property type="entry name" value="FAH"/>
    <property type="match status" value="1"/>
</dbReference>
<accession>A0ABR3GAZ3</accession>
<sequence>MSTIRTFSRLIRFTTADGMAHYGDAILPSGVTDVSKATKANLIVGNIFASYRVTEKILDVRTLLAPLALSEVKTVRCLGLNYAQHAKETQDPIPVHAITQAEPGLDYECELVVIIGKKARDVPEDKALDYVLGYSVGNDVSHRDWQLKKGGGQW</sequence>
<organism evidence="4 5">
    <name type="scientific">Discina gigas</name>
    <dbReference type="NCBI Taxonomy" id="1032678"/>
    <lineage>
        <taxon>Eukaryota</taxon>
        <taxon>Fungi</taxon>
        <taxon>Dikarya</taxon>
        <taxon>Ascomycota</taxon>
        <taxon>Pezizomycotina</taxon>
        <taxon>Pezizomycetes</taxon>
        <taxon>Pezizales</taxon>
        <taxon>Discinaceae</taxon>
        <taxon>Discina</taxon>
    </lineage>
</organism>
<dbReference type="Pfam" id="PF01557">
    <property type="entry name" value="FAA_hydrolase"/>
    <property type="match status" value="1"/>
</dbReference>